<evidence type="ECO:0000256" key="2">
    <source>
        <dbReference type="ARBA" id="ARBA00005892"/>
    </source>
</evidence>
<accession>A0A835RI86</accession>
<evidence type="ECO:0000313" key="5">
    <source>
        <dbReference type="EMBL" id="KAG0486477.1"/>
    </source>
</evidence>
<comment type="similarity">
    <text evidence="2">Belongs to the NUP186/NUP192/NUP205 family.</text>
</comment>
<keyword evidence="3" id="KW-0813">Transport</keyword>
<organism evidence="5 6">
    <name type="scientific">Vanilla planifolia</name>
    <name type="common">Vanilla</name>
    <dbReference type="NCBI Taxonomy" id="51239"/>
    <lineage>
        <taxon>Eukaryota</taxon>
        <taxon>Viridiplantae</taxon>
        <taxon>Streptophyta</taxon>
        <taxon>Embryophyta</taxon>
        <taxon>Tracheophyta</taxon>
        <taxon>Spermatophyta</taxon>
        <taxon>Magnoliopsida</taxon>
        <taxon>Liliopsida</taxon>
        <taxon>Asparagales</taxon>
        <taxon>Orchidaceae</taxon>
        <taxon>Vanilloideae</taxon>
        <taxon>Vanilleae</taxon>
        <taxon>Vanilla</taxon>
    </lineage>
</organism>
<name>A0A835RI86_VANPL</name>
<comment type="caution">
    <text evidence="5">The sequence shown here is derived from an EMBL/GenBank/DDBJ whole genome shotgun (WGS) entry which is preliminary data.</text>
</comment>
<dbReference type="PANTHER" id="PTHR31344:SF0">
    <property type="entry name" value="NUCLEAR PORE COMPLEX PROTEIN NUP205"/>
    <property type="match status" value="1"/>
</dbReference>
<dbReference type="OrthoDB" id="1934792at2759"/>
<dbReference type="AlphaFoldDB" id="A0A835RI86"/>
<dbReference type="EMBL" id="JADCNM010000004">
    <property type="protein sequence ID" value="KAG0486477.1"/>
    <property type="molecule type" value="Genomic_DNA"/>
</dbReference>
<protein>
    <submittedName>
        <fullName evidence="5">Uncharacterized protein</fullName>
    </submittedName>
</protein>
<evidence type="ECO:0000313" key="6">
    <source>
        <dbReference type="Proteomes" id="UP000639772"/>
    </source>
</evidence>
<dbReference type="PANTHER" id="PTHR31344">
    <property type="entry name" value="NUCLEAR PORE COMPLEX PROTEIN NUP205"/>
    <property type="match status" value="1"/>
</dbReference>
<evidence type="ECO:0000256" key="1">
    <source>
        <dbReference type="ARBA" id="ARBA00004123"/>
    </source>
</evidence>
<feature type="non-terminal residue" evidence="5">
    <location>
        <position position="123"/>
    </location>
</feature>
<dbReference type="InterPro" id="IPR021827">
    <property type="entry name" value="Nup186/Nup192/Nup205"/>
</dbReference>
<dbReference type="GO" id="GO:0005643">
    <property type="term" value="C:nuclear pore"/>
    <property type="evidence" value="ECO:0007669"/>
    <property type="project" value="InterPro"/>
</dbReference>
<evidence type="ECO:0000256" key="3">
    <source>
        <dbReference type="ARBA" id="ARBA00022448"/>
    </source>
</evidence>
<keyword evidence="4" id="KW-0539">Nucleus</keyword>
<sequence>MEITHIIEVLSLSVIEFEASTEEGASKVFEVLDGKTFRRIGWDTLFDCLSIYDEKFRHSLQSSGVSLPDIQEGDAQALTAYLNLLQKVEEMVSDIEPLFKLLSYESVPPEMKCHRFFTNIFFN</sequence>
<proteinExistence type="inferred from homology"/>
<dbReference type="Proteomes" id="UP000639772">
    <property type="component" value="Unassembled WGS sequence"/>
</dbReference>
<comment type="subcellular location">
    <subcellularLocation>
        <location evidence="1">Nucleus</location>
    </subcellularLocation>
</comment>
<evidence type="ECO:0000256" key="4">
    <source>
        <dbReference type="ARBA" id="ARBA00023242"/>
    </source>
</evidence>
<gene>
    <name evidence="5" type="ORF">HPP92_008572</name>
</gene>
<reference evidence="5 6" key="1">
    <citation type="journal article" date="2020" name="Nat. Food">
        <title>A phased Vanilla planifolia genome enables genetic improvement of flavour and production.</title>
        <authorList>
            <person name="Hasing T."/>
            <person name="Tang H."/>
            <person name="Brym M."/>
            <person name="Khazi F."/>
            <person name="Huang T."/>
            <person name="Chambers A.H."/>
        </authorList>
    </citation>
    <scope>NUCLEOTIDE SEQUENCE [LARGE SCALE GENOMIC DNA]</scope>
    <source>
        <tissue evidence="5">Leaf</tissue>
    </source>
</reference>